<name>A0A101LZ58_PICGL</name>
<proteinExistence type="predicted"/>
<gene>
    <name evidence="1" type="ORF">ABT39_MTgene5023</name>
</gene>
<protein>
    <submittedName>
        <fullName evidence="1">Uncharacterized protein</fullName>
    </submittedName>
</protein>
<reference evidence="1" key="1">
    <citation type="journal article" date="2015" name="Genome Biol. Evol.">
        <title>Organellar Genomes of White Spruce (Picea glauca): Assembly and Annotation.</title>
        <authorList>
            <person name="Jackman S.D."/>
            <person name="Warren R.L."/>
            <person name="Gibb E.A."/>
            <person name="Vandervalk B.P."/>
            <person name="Mohamadi H."/>
            <person name="Chu J."/>
            <person name="Raymond A."/>
            <person name="Pleasance S."/>
            <person name="Coope R."/>
            <person name="Wildung M.R."/>
            <person name="Ritland C.E."/>
            <person name="Bousquet J."/>
            <person name="Jones S.J."/>
            <person name="Bohlmann J."/>
            <person name="Birol I."/>
        </authorList>
    </citation>
    <scope>NUCLEOTIDE SEQUENCE [LARGE SCALE GENOMIC DNA]</scope>
    <source>
        <tissue evidence="1">Flushing bud</tissue>
    </source>
</reference>
<keyword evidence="1" id="KW-0496">Mitochondrion</keyword>
<evidence type="ECO:0000313" key="1">
    <source>
        <dbReference type="EMBL" id="KUM48027.1"/>
    </source>
</evidence>
<dbReference type="AlphaFoldDB" id="A0A101LZ58"/>
<geneLocation type="mitochondrion" evidence="1"/>
<dbReference type="EMBL" id="LKAM01000006">
    <property type="protein sequence ID" value="KUM48027.1"/>
    <property type="molecule type" value="Genomic_DNA"/>
</dbReference>
<organism evidence="1">
    <name type="scientific">Picea glauca</name>
    <name type="common">White spruce</name>
    <name type="synonym">Pinus glauca</name>
    <dbReference type="NCBI Taxonomy" id="3330"/>
    <lineage>
        <taxon>Eukaryota</taxon>
        <taxon>Viridiplantae</taxon>
        <taxon>Streptophyta</taxon>
        <taxon>Embryophyta</taxon>
        <taxon>Tracheophyta</taxon>
        <taxon>Spermatophyta</taxon>
        <taxon>Pinopsida</taxon>
        <taxon>Pinidae</taxon>
        <taxon>Conifers I</taxon>
        <taxon>Pinales</taxon>
        <taxon>Pinaceae</taxon>
        <taxon>Picea</taxon>
    </lineage>
</organism>
<sequence length="59" mass="7125">MRQRLRQRFVEDTVPESRKATVPEKKERYINFEQPLRDRGCHKPRSPTEIFDIGLVDRV</sequence>
<comment type="caution">
    <text evidence="1">The sequence shown here is derived from an EMBL/GenBank/DDBJ whole genome shotgun (WGS) entry which is preliminary data.</text>
</comment>
<accession>A0A101LZ58</accession>